<evidence type="ECO:0000256" key="1">
    <source>
        <dbReference type="SAM" id="MobiDB-lite"/>
    </source>
</evidence>
<sequence length="156" mass="17515">MVQNKITEVTGFHRSFKGQNPFESEDFTKNGSHLIDSFNFDSSPRHDMPSSQPIDIPDAKKRNKKKKRCRATDSFSGRFEDVYRLQEEVLGEGAYARVQTCINLITNKEYAVKIPWDIAVLGEETRGSAVIGGHLEEGGSDCFCQMSCLSPPPPDR</sequence>
<dbReference type="InterPro" id="IPR011009">
    <property type="entry name" value="Kinase-like_dom_sf"/>
</dbReference>
<keyword evidence="2" id="KW-0808">Transferase</keyword>
<gene>
    <name evidence="2" type="ORF">AKAME5_002615800</name>
</gene>
<keyword evidence="2" id="KW-0418">Kinase</keyword>
<name>A0AAD3NPI5_LATJO</name>
<dbReference type="GO" id="GO:0016301">
    <property type="term" value="F:kinase activity"/>
    <property type="evidence" value="ECO:0007669"/>
    <property type="project" value="UniProtKB-KW"/>
</dbReference>
<feature type="region of interest" description="Disordered" evidence="1">
    <location>
        <begin position="38"/>
        <end position="69"/>
    </location>
</feature>
<dbReference type="SUPFAM" id="SSF56112">
    <property type="entry name" value="Protein kinase-like (PK-like)"/>
    <property type="match status" value="1"/>
</dbReference>
<keyword evidence="3" id="KW-1185">Reference proteome</keyword>
<evidence type="ECO:0000313" key="2">
    <source>
        <dbReference type="EMBL" id="GLD74826.1"/>
    </source>
</evidence>
<evidence type="ECO:0000313" key="3">
    <source>
        <dbReference type="Proteomes" id="UP001279410"/>
    </source>
</evidence>
<comment type="caution">
    <text evidence="2">The sequence shown here is derived from an EMBL/GenBank/DDBJ whole genome shotgun (WGS) entry which is preliminary data.</text>
</comment>
<feature type="non-terminal residue" evidence="2">
    <location>
        <position position="1"/>
    </location>
</feature>
<dbReference type="EMBL" id="BRZM01002521">
    <property type="protein sequence ID" value="GLD74826.1"/>
    <property type="molecule type" value="Genomic_DNA"/>
</dbReference>
<reference evidence="2" key="1">
    <citation type="submission" date="2022-08" db="EMBL/GenBank/DDBJ databases">
        <title>Genome sequencing of akame (Lates japonicus).</title>
        <authorList>
            <person name="Hashiguchi Y."/>
            <person name="Takahashi H."/>
        </authorList>
    </citation>
    <scope>NUCLEOTIDE SEQUENCE</scope>
    <source>
        <strain evidence="2">Kochi</strain>
    </source>
</reference>
<proteinExistence type="predicted"/>
<accession>A0AAD3NPI5</accession>
<protein>
    <submittedName>
        <fullName evidence="2">MAP kinase-interacting serine/threonine-protein kinase 2-like protein</fullName>
    </submittedName>
</protein>
<organism evidence="2 3">
    <name type="scientific">Lates japonicus</name>
    <name type="common">Japanese lates</name>
    <dbReference type="NCBI Taxonomy" id="270547"/>
    <lineage>
        <taxon>Eukaryota</taxon>
        <taxon>Metazoa</taxon>
        <taxon>Chordata</taxon>
        <taxon>Craniata</taxon>
        <taxon>Vertebrata</taxon>
        <taxon>Euteleostomi</taxon>
        <taxon>Actinopterygii</taxon>
        <taxon>Neopterygii</taxon>
        <taxon>Teleostei</taxon>
        <taxon>Neoteleostei</taxon>
        <taxon>Acanthomorphata</taxon>
        <taxon>Carangaria</taxon>
        <taxon>Carangaria incertae sedis</taxon>
        <taxon>Centropomidae</taxon>
        <taxon>Lates</taxon>
    </lineage>
</organism>
<dbReference type="Proteomes" id="UP001279410">
    <property type="component" value="Unassembled WGS sequence"/>
</dbReference>
<dbReference type="Gene3D" id="3.30.200.20">
    <property type="entry name" value="Phosphorylase Kinase, domain 1"/>
    <property type="match status" value="1"/>
</dbReference>
<dbReference type="AlphaFoldDB" id="A0AAD3NPI5"/>